<evidence type="ECO:0000256" key="1">
    <source>
        <dbReference type="ARBA" id="ARBA00001974"/>
    </source>
</evidence>
<dbReference type="EMBL" id="PKKO01000001">
    <property type="protein sequence ID" value="PKY73282.1"/>
    <property type="molecule type" value="Genomic_DNA"/>
</dbReference>
<evidence type="ECO:0000256" key="3">
    <source>
        <dbReference type="ARBA" id="ARBA00025649"/>
    </source>
</evidence>
<dbReference type="GeneID" id="35866243"/>
<evidence type="ECO:0000313" key="5">
    <source>
        <dbReference type="EMBL" id="PKY73282.1"/>
    </source>
</evidence>
<dbReference type="Proteomes" id="UP000235122">
    <property type="component" value="Unassembled WGS sequence"/>
</dbReference>
<accession>A0A2I1IQ83</accession>
<comment type="function">
    <text evidence="3">The electron transfer flavoprotein serves as a specific electron acceptor for other dehydrogenases. It transfers the electrons to the main respiratory chain via ETF-ubiquinone oxidoreductase (ETF dehydrogenase).</text>
</comment>
<name>A0A2I1IQ83_9ACTO</name>
<sequence length="253" mass="25848">MSVVVAYKFAPNPQDASVSADGNVDWARAKEAISEYDPVAITLARTMADAEGGELVGITVGSKKASVGNAVKSALARGLDRARLVSDDETKTWSSPKVASALADLASDVDGVSALVTGSASIDEGAGLVPALVAGYLGWPCFLEVREAEKTEAGWKLVQEVPGGTRTIEVTGNVVISVAANAVEAKTPGMRDILAAGKKPSEVLSAADVATHDCTAEVSARSGASTQDRAHNLFEGEDAAAQLADALRAAGLK</sequence>
<dbReference type="SUPFAM" id="SSF52402">
    <property type="entry name" value="Adenine nucleotide alpha hydrolases-like"/>
    <property type="match status" value="1"/>
</dbReference>
<comment type="caution">
    <text evidence="5">The sequence shown here is derived from an EMBL/GenBank/DDBJ whole genome shotgun (WGS) entry which is preliminary data.</text>
</comment>
<dbReference type="SMART" id="SM00893">
    <property type="entry name" value="ETF"/>
    <property type="match status" value="1"/>
</dbReference>
<keyword evidence="6" id="KW-1185">Reference proteome</keyword>
<dbReference type="InterPro" id="IPR012255">
    <property type="entry name" value="ETF_b"/>
</dbReference>
<gene>
    <name evidence="5" type="ORF">CYJ19_01450</name>
</gene>
<organism evidence="5 6">
    <name type="scientific">Winkia neuii</name>
    <dbReference type="NCBI Taxonomy" id="33007"/>
    <lineage>
        <taxon>Bacteria</taxon>
        <taxon>Bacillati</taxon>
        <taxon>Actinomycetota</taxon>
        <taxon>Actinomycetes</taxon>
        <taxon>Actinomycetales</taxon>
        <taxon>Actinomycetaceae</taxon>
        <taxon>Winkia</taxon>
    </lineage>
</organism>
<reference evidence="5 6" key="1">
    <citation type="submission" date="2017-12" db="EMBL/GenBank/DDBJ databases">
        <title>Phylogenetic diversity of female urinary microbiome.</title>
        <authorList>
            <person name="Thomas-White K."/>
            <person name="Wolfe A.J."/>
        </authorList>
    </citation>
    <scope>NUCLEOTIDE SEQUENCE [LARGE SCALE GENOMIC DNA]</scope>
    <source>
        <strain evidence="5 6">UMB0402</strain>
    </source>
</reference>
<dbReference type="InterPro" id="IPR014730">
    <property type="entry name" value="ETF_a/b_N"/>
</dbReference>
<dbReference type="PANTHER" id="PTHR21294">
    <property type="entry name" value="ELECTRON TRANSFER FLAVOPROTEIN BETA-SUBUNIT"/>
    <property type="match status" value="1"/>
</dbReference>
<feature type="domain" description="Electron transfer flavoprotein alpha/beta-subunit N-terminal" evidence="4">
    <location>
        <begin position="21"/>
        <end position="213"/>
    </location>
</feature>
<dbReference type="STRING" id="33007.HMPREF3198_00931"/>
<dbReference type="InterPro" id="IPR014729">
    <property type="entry name" value="Rossmann-like_a/b/a_fold"/>
</dbReference>
<dbReference type="AlphaFoldDB" id="A0A2I1IQ83"/>
<proteinExistence type="predicted"/>
<dbReference type="Pfam" id="PF01012">
    <property type="entry name" value="ETF"/>
    <property type="match status" value="1"/>
</dbReference>
<comment type="subunit">
    <text evidence="2">Heterodimer of an alpha and a beta subunit.</text>
</comment>
<dbReference type="Gene3D" id="3.40.50.620">
    <property type="entry name" value="HUPs"/>
    <property type="match status" value="1"/>
</dbReference>
<dbReference type="GO" id="GO:0009055">
    <property type="term" value="F:electron transfer activity"/>
    <property type="evidence" value="ECO:0007669"/>
    <property type="project" value="InterPro"/>
</dbReference>
<evidence type="ECO:0000313" key="6">
    <source>
        <dbReference type="Proteomes" id="UP000235122"/>
    </source>
</evidence>
<dbReference type="RefSeq" id="WP_024330683.1">
    <property type="nucleotide sequence ID" value="NZ_JASOXK010000001.1"/>
</dbReference>
<evidence type="ECO:0000259" key="4">
    <source>
        <dbReference type="SMART" id="SM00893"/>
    </source>
</evidence>
<protein>
    <submittedName>
        <fullName evidence="5">Electron transfer flavoprotein subunit alpha</fullName>
    </submittedName>
</protein>
<comment type="cofactor">
    <cofactor evidence="1">
        <name>FAD</name>
        <dbReference type="ChEBI" id="CHEBI:57692"/>
    </cofactor>
</comment>
<evidence type="ECO:0000256" key="2">
    <source>
        <dbReference type="ARBA" id="ARBA00011355"/>
    </source>
</evidence>